<evidence type="ECO:0000313" key="3">
    <source>
        <dbReference type="EMBL" id="CAA6808846.1"/>
    </source>
</evidence>
<dbReference type="EMBL" id="CACVAT010000127">
    <property type="protein sequence ID" value="CAA6808846.1"/>
    <property type="molecule type" value="Genomic_DNA"/>
</dbReference>
<dbReference type="GO" id="GO:0005524">
    <property type="term" value="F:ATP binding"/>
    <property type="evidence" value="ECO:0007669"/>
    <property type="project" value="UniProtKB-KW"/>
</dbReference>
<dbReference type="AlphaFoldDB" id="A0A6S6SW88"/>
<name>A0A6S6SW88_9GAMM</name>
<keyword evidence="1" id="KW-0547">Nucleotide-binding</keyword>
<dbReference type="InterPro" id="IPR005654">
    <property type="entry name" value="ATPase_AFG1-like"/>
</dbReference>
<dbReference type="NCBIfam" id="NF040713">
    <property type="entry name" value="ZapE"/>
    <property type="match status" value="1"/>
</dbReference>
<dbReference type="Gene3D" id="3.40.50.300">
    <property type="entry name" value="P-loop containing nucleotide triphosphate hydrolases"/>
    <property type="match status" value="1"/>
</dbReference>
<accession>A0A6S6SW88</accession>
<proteinExistence type="predicted"/>
<dbReference type="GO" id="GO:0005737">
    <property type="term" value="C:cytoplasm"/>
    <property type="evidence" value="ECO:0007669"/>
    <property type="project" value="TreeGrafter"/>
</dbReference>
<sequence>MSLLARYQRDIKSGQIQHDPAQEKAIIVLQGLLDELENPTPPPQLKKKGFSFFSRKQEKKEITVKGAYFWGGVGRGKTWIMDQFFNEVNILEKQRYHYHHFMLMVHEELRKLGSGHEKPLEEVAKKMASDVELLCIDEFHVLDIGDAMILAHLIEGLMQNDVVIVTTSNRIPDDLYKDGLQRARFVPAIELIKQHMHIVELDNGVDYRMQDIAEGISNEERANVSQSDQELEERFAAMAEGDVEDNVQIVVNHRKMAVRKKADNIIWMDFAVLFDGPRATSDYIALAENYEAIIVSDLPVLNENSENPARRFLNFVDELYDKKVQLILSTDVALEDVYQGNTLTFEFDRVQSRLNDMQSSEYSAA</sequence>
<gene>
    <name evidence="3" type="ORF">HELGO_WM79104</name>
</gene>
<dbReference type="PANTHER" id="PTHR12169:SF6">
    <property type="entry name" value="AFG1-LIKE ATPASE"/>
    <property type="match status" value="1"/>
</dbReference>
<evidence type="ECO:0000256" key="1">
    <source>
        <dbReference type="ARBA" id="ARBA00022741"/>
    </source>
</evidence>
<dbReference type="GO" id="GO:0016887">
    <property type="term" value="F:ATP hydrolysis activity"/>
    <property type="evidence" value="ECO:0007669"/>
    <property type="project" value="InterPro"/>
</dbReference>
<protein>
    <submittedName>
        <fullName evidence="3">ATPase, AFG1 family</fullName>
    </submittedName>
</protein>
<reference evidence="3" key="1">
    <citation type="submission" date="2020-01" db="EMBL/GenBank/DDBJ databases">
        <authorList>
            <person name="Meier V. D."/>
            <person name="Meier V D."/>
        </authorList>
    </citation>
    <scope>NUCLEOTIDE SEQUENCE</scope>
    <source>
        <strain evidence="3">HLG_WM_MAG_09</strain>
    </source>
</reference>
<keyword evidence="2" id="KW-0067">ATP-binding</keyword>
<dbReference type="GO" id="GO:0051301">
    <property type="term" value="P:cell division"/>
    <property type="evidence" value="ECO:0007669"/>
    <property type="project" value="TreeGrafter"/>
</dbReference>
<organism evidence="3">
    <name type="scientific">uncultured Thiotrichaceae bacterium</name>
    <dbReference type="NCBI Taxonomy" id="298394"/>
    <lineage>
        <taxon>Bacteria</taxon>
        <taxon>Pseudomonadati</taxon>
        <taxon>Pseudomonadota</taxon>
        <taxon>Gammaproteobacteria</taxon>
        <taxon>Thiotrichales</taxon>
        <taxon>Thiotrichaceae</taxon>
        <taxon>environmental samples</taxon>
    </lineage>
</organism>
<dbReference type="SUPFAM" id="SSF52540">
    <property type="entry name" value="P-loop containing nucleoside triphosphate hydrolases"/>
    <property type="match status" value="1"/>
</dbReference>
<dbReference type="PANTHER" id="PTHR12169">
    <property type="entry name" value="ATPASE N2B"/>
    <property type="match status" value="1"/>
</dbReference>
<dbReference type="InterPro" id="IPR027417">
    <property type="entry name" value="P-loop_NTPase"/>
</dbReference>
<evidence type="ECO:0000256" key="2">
    <source>
        <dbReference type="ARBA" id="ARBA00022840"/>
    </source>
</evidence>
<dbReference type="GO" id="GO:0032153">
    <property type="term" value="C:cell division site"/>
    <property type="evidence" value="ECO:0007669"/>
    <property type="project" value="TreeGrafter"/>
</dbReference>
<dbReference type="Pfam" id="PF03969">
    <property type="entry name" value="AFG1_ATPase"/>
    <property type="match status" value="1"/>
</dbReference>